<dbReference type="Proteomes" id="UP001153050">
    <property type="component" value="Unassembled WGS sequence"/>
</dbReference>
<reference evidence="1 2" key="1">
    <citation type="submission" date="2022-03" db="EMBL/GenBank/DDBJ databases">
        <authorList>
            <person name="Brunel B."/>
        </authorList>
    </citation>
    <scope>NUCLEOTIDE SEQUENCE [LARGE SCALE GENOMIC DNA]</scope>
    <source>
        <strain evidence="1">STM5069sample</strain>
    </source>
</reference>
<sequence length="79" mass="8975">MEASVHFLVVPVNRQPDMGFWLQADSPEEARRLVSLNVPQMEYATNEGYATCEQDQTHSPPYGVIVEGSGRTFTIKKRY</sequence>
<name>A0ABM9DM15_9HYPH</name>
<evidence type="ECO:0000313" key="1">
    <source>
        <dbReference type="EMBL" id="CAH2397682.1"/>
    </source>
</evidence>
<gene>
    <name evidence="1" type="ORF">MES5069_180038</name>
</gene>
<proteinExistence type="predicted"/>
<comment type="caution">
    <text evidence="1">The sequence shown here is derived from an EMBL/GenBank/DDBJ whole genome shotgun (WGS) entry which is preliminary data.</text>
</comment>
<evidence type="ECO:0000313" key="2">
    <source>
        <dbReference type="Proteomes" id="UP001153050"/>
    </source>
</evidence>
<protein>
    <submittedName>
        <fullName evidence="1">Uncharacterized protein</fullName>
    </submittedName>
</protein>
<keyword evidence="2" id="KW-1185">Reference proteome</keyword>
<accession>A0ABM9DM15</accession>
<organism evidence="1 2">
    <name type="scientific">Mesorhizobium escarrei</name>
    <dbReference type="NCBI Taxonomy" id="666018"/>
    <lineage>
        <taxon>Bacteria</taxon>
        <taxon>Pseudomonadati</taxon>
        <taxon>Pseudomonadota</taxon>
        <taxon>Alphaproteobacteria</taxon>
        <taxon>Hyphomicrobiales</taxon>
        <taxon>Phyllobacteriaceae</taxon>
        <taxon>Mesorhizobium</taxon>
    </lineage>
</organism>
<dbReference type="EMBL" id="CAKXZT010000090">
    <property type="protein sequence ID" value="CAH2397682.1"/>
    <property type="molecule type" value="Genomic_DNA"/>
</dbReference>